<dbReference type="Pfam" id="PF05685">
    <property type="entry name" value="Uma2"/>
    <property type="match status" value="1"/>
</dbReference>
<feature type="region of interest" description="Disordered" evidence="2">
    <location>
        <begin position="1"/>
        <end position="55"/>
    </location>
</feature>
<evidence type="ECO:0000256" key="1">
    <source>
        <dbReference type="SAM" id="Coils"/>
    </source>
</evidence>
<dbReference type="RefSeq" id="WP_053233781.1">
    <property type="nucleotide sequence ID" value="NZ_CP011125.1"/>
</dbReference>
<feature type="compositionally biased region" description="Basic and acidic residues" evidence="2">
    <location>
        <begin position="1"/>
        <end position="13"/>
    </location>
</feature>
<dbReference type="InterPro" id="IPR012296">
    <property type="entry name" value="Nuclease_put_TT1808"/>
</dbReference>
<keyword evidence="5" id="KW-1185">Reference proteome</keyword>
<dbReference type="Proteomes" id="UP000034883">
    <property type="component" value="Chromosome"/>
</dbReference>
<dbReference type="PANTHER" id="PTHR33352:SF3">
    <property type="entry name" value="SLR1612 PROTEIN"/>
    <property type="match status" value="1"/>
</dbReference>
<dbReference type="InterPro" id="IPR011335">
    <property type="entry name" value="Restrct_endonuc-II-like"/>
</dbReference>
<accession>A0A0F6W3U3</accession>
<reference evidence="4 5" key="1">
    <citation type="submission" date="2015-03" db="EMBL/GenBank/DDBJ databases">
        <title>Genome assembly of Sandaracinus amylolyticus DSM 53668.</title>
        <authorList>
            <person name="Sharma G."/>
            <person name="Subramanian S."/>
        </authorList>
    </citation>
    <scope>NUCLEOTIDE SEQUENCE [LARGE SCALE GENOMIC DNA]</scope>
    <source>
        <strain evidence="4 5">DSM 53668</strain>
    </source>
</reference>
<dbReference type="PANTHER" id="PTHR33352">
    <property type="entry name" value="SLR1095 PROTEIN"/>
    <property type="match status" value="1"/>
</dbReference>
<evidence type="ECO:0000313" key="5">
    <source>
        <dbReference type="Proteomes" id="UP000034883"/>
    </source>
</evidence>
<dbReference type="STRING" id="927083.DB32_003776"/>
<feature type="domain" description="Putative restriction endonuclease" evidence="3">
    <location>
        <begin position="44"/>
        <end position="175"/>
    </location>
</feature>
<dbReference type="KEGG" id="samy:DB32_003776"/>
<name>A0A0F6W3U3_9BACT</name>
<dbReference type="CDD" id="cd06260">
    <property type="entry name" value="DUF820-like"/>
    <property type="match status" value="1"/>
</dbReference>
<dbReference type="EMBL" id="CP011125">
    <property type="protein sequence ID" value="AKF06627.1"/>
    <property type="molecule type" value="Genomic_DNA"/>
</dbReference>
<dbReference type="Gene3D" id="3.90.1570.10">
    <property type="entry name" value="tt1808, chain A"/>
    <property type="match status" value="1"/>
</dbReference>
<keyword evidence="1" id="KW-0175">Coiled coil</keyword>
<evidence type="ECO:0000256" key="2">
    <source>
        <dbReference type="SAM" id="MobiDB-lite"/>
    </source>
</evidence>
<evidence type="ECO:0000259" key="3">
    <source>
        <dbReference type="Pfam" id="PF05685"/>
    </source>
</evidence>
<sequence length="277" mass="31245">MSRDVDPRAEEPPRAPPQDAWDGMSSAERAAVVESLPAAMTDAEMSPPEGDAHYDAKNDARETLREWFRRLGKSVYVAAELTTYYPDEPRFAPDVLVVRDVEVREWMKWVVSAEGKGLDWVLEVHVGGDRKKDAERNVARYARLGIPEYFVYDRARQRLAGFRLPSPSARAYVPIVPQLGRYASEVLELDLVIEAQRLRFYRASAELLTPRDLAAKLGALAEQIAAERDAEAERARIEAERARTEAERARTEAERAAAAEAELARLRAEIDALRKRS</sequence>
<evidence type="ECO:0000313" key="4">
    <source>
        <dbReference type="EMBL" id="AKF06627.1"/>
    </source>
</evidence>
<organism evidence="4 5">
    <name type="scientific">Sandaracinus amylolyticus</name>
    <dbReference type="NCBI Taxonomy" id="927083"/>
    <lineage>
        <taxon>Bacteria</taxon>
        <taxon>Pseudomonadati</taxon>
        <taxon>Myxococcota</taxon>
        <taxon>Polyangia</taxon>
        <taxon>Polyangiales</taxon>
        <taxon>Sandaracinaceae</taxon>
        <taxon>Sandaracinus</taxon>
    </lineage>
</organism>
<dbReference type="SUPFAM" id="SSF52980">
    <property type="entry name" value="Restriction endonuclease-like"/>
    <property type="match status" value="1"/>
</dbReference>
<proteinExistence type="predicted"/>
<dbReference type="AlphaFoldDB" id="A0A0F6W3U3"/>
<feature type="coiled-coil region" evidence="1">
    <location>
        <begin position="220"/>
        <end position="276"/>
    </location>
</feature>
<protein>
    <recommendedName>
        <fullName evidence="3">Putative restriction endonuclease domain-containing protein</fullName>
    </recommendedName>
</protein>
<dbReference type="InterPro" id="IPR008538">
    <property type="entry name" value="Uma2"/>
</dbReference>
<gene>
    <name evidence="4" type="ORF">DB32_003776</name>
</gene>